<dbReference type="GO" id="GO:0005576">
    <property type="term" value="C:extracellular region"/>
    <property type="evidence" value="ECO:0007669"/>
    <property type="project" value="UniProtKB-SubCell"/>
</dbReference>
<comment type="similarity">
    <text evidence="2">Belongs to the peptidase C26 family.</text>
</comment>
<dbReference type="GO" id="GO:0034722">
    <property type="term" value="F:gamma-glutamyl-peptidase activity"/>
    <property type="evidence" value="ECO:0007669"/>
    <property type="project" value="UniProtKB-UniRule"/>
</dbReference>
<comment type="catalytic activity">
    <reaction evidence="8">
        <text>(6S)-5,6,7,8-tetrahydrofolyl-(gamma-L-Glu)(n) + (n-1) H2O = (6S)-5,6,7,8-tetrahydrofolate + (n-1) L-glutamate</text>
        <dbReference type="Rhea" id="RHEA:56784"/>
        <dbReference type="Rhea" id="RHEA-COMP:14738"/>
        <dbReference type="ChEBI" id="CHEBI:15377"/>
        <dbReference type="ChEBI" id="CHEBI:29985"/>
        <dbReference type="ChEBI" id="CHEBI:57453"/>
        <dbReference type="ChEBI" id="CHEBI:141005"/>
        <dbReference type="EC" id="3.4.19.9"/>
    </reaction>
</comment>
<dbReference type="Gene3D" id="3.40.50.880">
    <property type="match status" value="2"/>
</dbReference>
<evidence type="ECO:0000256" key="2">
    <source>
        <dbReference type="ARBA" id="ARBA00011083"/>
    </source>
</evidence>
<keyword evidence="11" id="KW-1185">Reference proteome</keyword>
<keyword evidence="5 9" id="KW-0732">Signal</keyword>
<evidence type="ECO:0000313" key="10">
    <source>
        <dbReference type="EMBL" id="KAG8441186.1"/>
    </source>
</evidence>
<evidence type="ECO:0000256" key="4">
    <source>
        <dbReference type="ARBA" id="ARBA00022525"/>
    </source>
</evidence>
<dbReference type="PANTHER" id="PTHR11315">
    <property type="entry name" value="PROTEASE FAMILY C26 GAMMA-GLUTAMYL HYDROLASE"/>
    <property type="match status" value="1"/>
</dbReference>
<gene>
    <name evidence="10" type="ORF">GDO86_006798</name>
</gene>
<dbReference type="EMBL" id="JAACNH010000006">
    <property type="protein sequence ID" value="KAG8441186.1"/>
    <property type="molecule type" value="Genomic_DNA"/>
</dbReference>
<feature type="chain" id="PRO_5035797581" description="folate gamma-glutamyl hydrolase" evidence="9">
    <location>
        <begin position="17"/>
        <end position="276"/>
    </location>
</feature>
<dbReference type="InterPro" id="IPR015527">
    <property type="entry name" value="Pept_C26_g-glut_hydrolase"/>
</dbReference>
<dbReference type="EC" id="3.4.19.9" evidence="3 8"/>
<protein>
    <recommendedName>
        <fullName evidence="3 8">folate gamma-glutamyl hydrolase</fullName>
        <ecNumber evidence="3 8">3.4.19.9</ecNumber>
    </recommendedName>
</protein>
<evidence type="ECO:0000256" key="7">
    <source>
        <dbReference type="PIRSR" id="PIRSR615527-1"/>
    </source>
</evidence>
<feature type="active site" evidence="8">
    <location>
        <position position="203"/>
    </location>
</feature>
<evidence type="ECO:0000313" key="11">
    <source>
        <dbReference type="Proteomes" id="UP000812440"/>
    </source>
</evidence>
<dbReference type="Proteomes" id="UP000812440">
    <property type="component" value="Chromosome 3"/>
</dbReference>
<feature type="active site" description="Nucleophile" evidence="7 8">
    <location>
        <position position="92"/>
    </location>
</feature>
<keyword evidence="6 8" id="KW-0378">Hydrolase</keyword>
<reference evidence="10" key="1">
    <citation type="thesis" date="2020" institute="ProQuest LLC" country="789 East Eisenhower Parkway, Ann Arbor, MI, USA">
        <title>Comparative Genomics and Chromosome Evolution.</title>
        <authorList>
            <person name="Mudd A.B."/>
        </authorList>
    </citation>
    <scope>NUCLEOTIDE SEQUENCE</scope>
    <source>
        <strain evidence="10">Female2</strain>
        <tissue evidence="10">Blood</tissue>
    </source>
</reference>
<dbReference type="AlphaFoldDB" id="A0A8T2JFE8"/>
<dbReference type="Pfam" id="PF07722">
    <property type="entry name" value="Peptidase_C26"/>
    <property type="match status" value="1"/>
</dbReference>
<name>A0A8T2JFE8_9PIPI</name>
<feature type="active site" description="Proton donor" evidence="7">
    <location>
        <position position="203"/>
    </location>
</feature>
<keyword evidence="4" id="KW-0964">Secreted</keyword>
<dbReference type="GO" id="GO:0005773">
    <property type="term" value="C:vacuole"/>
    <property type="evidence" value="ECO:0007669"/>
    <property type="project" value="TreeGrafter"/>
</dbReference>
<dbReference type="InterPro" id="IPR029062">
    <property type="entry name" value="Class_I_gatase-like"/>
</dbReference>
<evidence type="ECO:0000256" key="1">
    <source>
        <dbReference type="ARBA" id="ARBA00004239"/>
    </source>
</evidence>
<evidence type="ECO:0000256" key="3">
    <source>
        <dbReference type="ARBA" id="ARBA00012886"/>
    </source>
</evidence>
<sequence>MVPLSWLLLFFGPLLTCPAVTELNTRPIIGIVVQQVTDKELLPFGNTFIADTYVKFLESAGCRVLCPDCQIFYKLAIESTASGHYFPIWGTCMGFQLLTALTTGMDLLSSTPSYNVSLPLNLTSHVSSSKMFRNAPPGLLQVLSQEQVTANFHHFGITAQTFKTNEKLNNFYRVLSTNRDENGVEFVSTMEARNYPIYGVQWHPEVNRFQWSSDYAFPHSPSAVWISQYFADFFVNEARKSQNHFESVEEEEAALIYNWTPKYIANISTYEQAYFF</sequence>
<dbReference type="GO" id="GO:0046900">
    <property type="term" value="P:tetrahydrofolylpolyglutamate metabolic process"/>
    <property type="evidence" value="ECO:0007669"/>
    <property type="project" value="TreeGrafter"/>
</dbReference>
<evidence type="ECO:0000256" key="6">
    <source>
        <dbReference type="ARBA" id="ARBA00022801"/>
    </source>
</evidence>
<proteinExistence type="inferred from homology"/>
<comment type="caution">
    <text evidence="10">The sequence shown here is derived from an EMBL/GenBank/DDBJ whole genome shotgun (WGS) entry which is preliminary data.</text>
</comment>
<feature type="signal peptide" evidence="9">
    <location>
        <begin position="1"/>
        <end position="16"/>
    </location>
</feature>
<organism evidence="10 11">
    <name type="scientific">Hymenochirus boettgeri</name>
    <name type="common">Congo dwarf clawed frog</name>
    <dbReference type="NCBI Taxonomy" id="247094"/>
    <lineage>
        <taxon>Eukaryota</taxon>
        <taxon>Metazoa</taxon>
        <taxon>Chordata</taxon>
        <taxon>Craniata</taxon>
        <taxon>Vertebrata</taxon>
        <taxon>Euteleostomi</taxon>
        <taxon>Amphibia</taxon>
        <taxon>Batrachia</taxon>
        <taxon>Anura</taxon>
        <taxon>Pipoidea</taxon>
        <taxon>Pipidae</taxon>
        <taxon>Pipinae</taxon>
        <taxon>Hymenochirus</taxon>
    </lineage>
</organism>
<dbReference type="PROSITE" id="PS51275">
    <property type="entry name" value="PEPTIDASE_C26_GGH"/>
    <property type="match status" value="1"/>
</dbReference>
<accession>A0A8T2JFE8</accession>
<comment type="subcellular location">
    <subcellularLocation>
        <location evidence="1">Secreted</location>
        <location evidence="1">Extracellular space</location>
    </subcellularLocation>
</comment>
<dbReference type="SUPFAM" id="SSF52317">
    <property type="entry name" value="Class I glutamine amidotransferase-like"/>
    <property type="match status" value="1"/>
</dbReference>
<dbReference type="OrthoDB" id="64220at2759"/>
<dbReference type="InterPro" id="IPR011697">
    <property type="entry name" value="Peptidase_C26"/>
</dbReference>
<dbReference type="PROSITE" id="PS51273">
    <property type="entry name" value="GATASE_TYPE_1"/>
    <property type="match status" value="1"/>
</dbReference>
<dbReference type="PANTHER" id="PTHR11315:SF1">
    <property type="entry name" value="FOLATE GAMMA-GLUTAMYL HYDROLASE"/>
    <property type="match status" value="1"/>
</dbReference>
<evidence type="ECO:0000256" key="9">
    <source>
        <dbReference type="SAM" id="SignalP"/>
    </source>
</evidence>
<evidence type="ECO:0000256" key="5">
    <source>
        <dbReference type="ARBA" id="ARBA00022729"/>
    </source>
</evidence>
<evidence type="ECO:0000256" key="8">
    <source>
        <dbReference type="PROSITE-ProRule" id="PRU00607"/>
    </source>
</evidence>